<protein>
    <submittedName>
        <fullName evidence="2">Uncharacterized protein</fullName>
    </submittedName>
</protein>
<evidence type="ECO:0000313" key="2">
    <source>
        <dbReference type="EMBL" id="CDW87028.1"/>
    </source>
</evidence>
<proteinExistence type="predicted"/>
<gene>
    <name evidence="2" type="primary">Contig1676.g1821</name>
    <name evidence="2" type="ORF">STYLEM_16130</name>
</gene>
<dbReference type="AlphaFoldDB" id="A0A078B1E8"/>
<organism evidence="2 3">
    <name type="scientific">Stylonychia lemnae</name>
    <name type="common">Ciliate</name>
    <dbReference type="NCBI Taxonomy" id="5949"/>
    <lineage>
        <taxon>Eukaryota</taxon>
        <taxon>Sar</taxon>
        <taxon>Alveolata</taxon>
        <taxon>Ciliophora</taxon>
        <taxon>Intramacronucleata</taxon>
        <taxon>Spirotrichea</taxon>
        <taxon>Stichotrichia</taxon>
        <taxon>Sporadotrichida</taxon>
        <taxon>Oxytrichidae</taxon>
        <taxon>Stylonychinae</taxon>
        <taxon>Stylonychia</taxon>
    </lineage>
</organism>
<feature type="compositionally biased region" description="Low complexity" evidence="1">
    <location>
        <begin position="178"/>
        <end position="194"/>
    </location>
</feature>
<keyword evidence="3" id="KW-1185">Reference proteome</keyword>
<feature type="region of interest" description="Disordered" evidence="1">
    <location>
        <begin position="178"/>
        <end position="198"/>
    </location>
</feature>
<dbReference type="EMBL" id="CCKQ01015221">
    <property type="protein sequence ID" value="CDW87028.1"/>
    <property type="molecule type" value="Genomic_DNA"/>
</dbReference>
<accession>A0A078B1E8</accession>
<reference evidence="2 3" key="1">
    <citation type="submission" date="2014-06" db="EMBL/GenBank/DDBJ databases">
        <authorList>
            <person name="Swart Estienne"/>
        </authorList>
    </citation>
    <scope>NUCLEOTIDE SEQUENCE [LARGE SCALE GENOMIC DNA]</scope>
    <source>
        <strain evidence="2 3">130c</strain>
    </source>
</reference>
<evidence type="ECO:0000313" key="3">
    <source>
        <dbReference type="Proteomes" id="UP000039865"/>
    </source>
</evidence>
<sequence>MGCCVQRTKFEGLQDEMFRTANMLPTYENINAIYEEVQLPFVIEEQLPQVKEKLIFMIINLLRVKPMIFMHQINMLKIKCDMRQKPKNLVYFSEDVDLAIDYLANMQPTHPLELSPELCAYSRQERMAIFSESPERIKTRMDSPDRQNSNKPLQLEVHSILDITDSNGTINTLASETANEASTATKSSSNSNNNNKKKLARQRVKFKGMKEMVVDFLCREDLAITTLKEFLELFVSSIKKNQCLHSELMNPAYQHFGMKMQFNNYSSIATMRIFLAQSIRP</sequence>
<evidence type="ECO:0000256" key="1">
    <source>
        <dbReference type="SAM" id="MobiDB-lite"/>
    </source>
</evidence>
<dbReference type="Proteomes" id="UP000039865">
    <property type="component" value="Unassembled WGS sequence"/>
</dbReference>
<name>A0A078B1E8_STYLE</name>
<dbReference type="InParanoid" id="A0A078B1E8"/>